<reference evidence="10" key="1">
    <citation type="submission" date="2020-10" db="EMBL/GenBank/DDBJ databases">
        <authorList>
            <person name="Lu T."/>
            <person name="Wang Q."/>
            <person name="Han X."/>
        </authorList>
    </citation>
    <scope>NUCLEOTIDE SEQUENCE</scope>
    <source>
        <strain evidence="10">WQ 366</strain>
    </source>
</reference>
<keyword evidence="11" id="KW-1185">Reference proteome</keyword>
<dbReference type="InterPro" id="IPR037066">
    <property type="entry name" value="Plug_dom_sf"/>
</dbReference>
<evidence type="ECO:0000313" key="11">
    <source>
        <dbReference type="Proteomes" id="UP001165302"/>
    </source>
</evidence>
<evidence type="ECO:0000256" key="4">
    <source>
        <dbReference type="ARBA" id="ARBA00022692"/>
    </source>
</evidence>
<feature type="chain" id="PRO_5045719023" evidence="8">
    <location>
        <begin position="18"/>
        <end position="1193"/>
    </location>
</feature>
<dbReference type="EMBL" id="JADEYP010000032">
    <property type="protein sequence ID" value="MCA5006346.1"/>
    <property type="molecule type" value="Genomic_DNA"/>
</dbReference>
<evidence type="ECO:0000256" key="6">
    <source>
        <dbReference type="ARBA" id="ARBA00023237"/>
    </source>
</evidence>
<comment type="subcellular location">
    <subcellularLocation>
        <location evidence="1 7">Cell outer membrane</location>
        <topology evidence="1 7">Multi-pass membrane protein</topology>
    </subcellularLocation>
</comment>
<keyword evidence="5 7" id="KW-0472">Membrane</keyword>
<organism evidence="10 11">
    <name type="scientific">Sphingobacterium bovistauri</name>
    <dbReference type="NCBI Taxonomy" id="2781959"/>
    <lineage>
        <taxon>Bacteria</taxon>
        <taxon>Pseudomonadati</taxon>
        <taxon>Bacteroidota</taxon>
        <taxon>Sphingobacteriia</taxon>
        <taxon>Sphingobacteriales</taxon>
        <taxon>Sphingobacteriaceae</taxon>
        <taxon>Sphingobacterium</taxon>
    </lineage>
</organism>
<dbReference type="RefSeq" id="WP_225554705.1">
    <property type="nucleotide sequence ID" value="NZ_JADEYP010000032.1"/>
</dbReference>
<protein>
    <submittedName>
        <fullName evidence="10">SusC/RagA family TonB-linked outer membrane protein</fullName>
    </submittedName>
</protein>
<dbReference type="InterPro" id="IPR023997">
    <property type="entry name" value="TonB-dep_OMP_SusC/RagA_CS"/>
</dbReference>
<evidence type="ECO:0000256" key="2">
    <source>
        <dbReference type="ARBA" id="ARBA00022448"/>
    </source>
</evidence>
<evidence type="ECO:0000256" key="1">
    <source>
        <dbReference type="ARBA" id="ARBA00004571"/>
    </source>
</evidence>
<keyword evidence="3 7" id="KW-1134">Transmembrane beta strand</keyword>
<proteinExistence type="inferred from homology"/>
<dbReference type="InterPro" id="IPR036942">
    <property type="entry name" value="Beta-barrel_TonB_sf"/>
</dbReference>
<feature type="domain" description="TonB-dependent receptor plug" evidence="9">
    <location>
        <begin position="207"/>
        <end position="334"/>
    </location>
</feature>
<dbReference type="Proteomes" id="UP001165302">
    <property type="component" value="Unassembled WGS sequence"/>
</dbReference>
<sequence length="1193" mass="134212">MRYILIFLLCINFQLFANQYGNKITIVKKNINLETILKNIQSQTDLHIIWQPNQINNDVKYNVNVSNLTFEELFRQLHLDDHHTYTVKNKTIIIKPKTKVSNNVVQSFVVSGVVKDNISKKPIAGVSVIVEKSGSIYSVSSDSKGNFSINVKAGGLYDLTFSYVGYLRAKRQVQVEPNTPTAIETFLDEKAITFEDVVVTGYQTLSKREQTSAITSLKMEDIMLPGVSSLDQMLEGRVPELMVMNNSGEVGSTARLRVRGTSTILGNREPLWVLDGWPMTDPVNVTPEDLNNPDYINIIGNAIAGINPQDIERIDVLKDAAATALYGTRAANGVIVVTTKKGTVGKTRVSYNHSSKVTRRPRYTDRAINLMNSQERVEFGRNLSNLHYRFPQNMAPVGYEGAINKYYTGQLDYDGFLKEVKHYETVNTDWFDILTRDAYSSFHTVDVSGGTKEVRYYGSLGYDKDNGVINNSYSDRYSMRMNFDGNITSKLKMNLRLNGNVQKRNNNIRDINPIDYAYNTTRALPAYQEDGSYYYYSLSPTSISRPQDRFSYNILNELDNSSDIYNGAGLNANLDLKYTFSPEFDLSVGGTYSRNNTTQELWWGDRTNFVAGLRNSEYGVQPPKGDLGQSSLPYGGSIKNTSTSSDNLGFRIQSDFRKSFGSDKQHLFTSTAGFEVHSNSNRSYSDEARGYIKERGNQFINGLSNLDEYPLYKQWLNQNHRSIGAGLSNVVSGYLTGSYSYSNYFTVSMNGRTDYSNNFGSRSNEKFLPVWAVSGMWNPKFTFFDDVDFISDLRIRSSYGKQGNMLPDQGPNLIMKLGVLDPFYNENISTVARFPNPNLRWEQTSSFNASMDVSFLNNRLNLSGTFYNKQTKDAFTSVKVSSVNGILDYVMNNGGLRNYGYSVTLGAKPIVTDNFTWNFFTMYSANKNKVDVGTLESFEYSDYLSGMALVDGESIGTFYSYQFLGLDPTNGLPVFEDFEDRKHLLEGKSLEETVKMTMLNSGVREPRFNGSFSNSFSYKSFSLSMNMTYSLGSKVRLFAMYSPVSGGIKAETNIRKEFVDRWQTPGDELQTNIPAIISPSNPLFTQYSRHYSTSLNSDVPTFAASTWDMYDNGSQRVVSGNFLKMTSMSMRYTLKPAQLKKTPFSAAAVSFNTQNLFTIGAKELKGQDPSQAGFAKSSLSIRPAYTLQFNVSF</sequence>
<dbReference type="Gene3D" id="2.60.40.1120">
    <property type="entry name" value="Carboxypeptidase-like, regulatory domain"/>
    <property type="match status" value="1"/>
</dbReference>
<feature type="signal peptide" evidence="8">
    <location>
        <begin position="1"/>
        <end position="17"/>
    </location>
</feature>
<comment type="similarity">
    <text evidence="7">Belongs to the TonB-dependent receptor family.</text>
</comment>
<keyword evidence="6 7" id="KW-0998">Cell outer membrane</keyword>
<evidence type="ECO:0000313" key="10">
    <source>
        <dbReference type="EMBL" id="MCA5006346.1"/>
    </source>
</evidence>
<dbReference type="Gene3D" id="2.40.170.20">
    <property type="entry name" value="TonB-dependent receptor, beta-barrel domain"/>
    <property type="match status" value="1"/>
</dbReference>
<dbReference type="InterPro" id="IPR008969">
    <property type="entry name" value="CarboxyPept-like_regulatory"/>
</dbReference>
<dbReference type="Pfam" id="PF13715">
    <property type="entry name" value="CarbopepD_reg_2"/>
    <property type="match status" value="1"/>
</dbReference>
<name>A0ABS7Z826_9SPHI</name>
<evidence type="ECO:0000256" key="7">
    <source>
        <dbReference type="PROSITE-ProRule" id="PRU01360"/>
    </source>
</evidence>
<evidence type="ECO:0000259" key="9">
    <source>
        <dbReference type="Pfam" id="PF07715"/>
    </source>
</evidence>
<dbReference type="InterPro" id="IPR012910">
    <property type="entry name" value="Plug_dom"/>
</dbReference>
<dbReference type="PROSITE" id="PS52016">
    <property type="entry name" value="TONB_DEPENDENT_REC_3"/>
    <property type="match status" value="1"/>
</dbReference>
<dbReference type="SUPFAM" id="SSF49464">
    <property type="entry name" value="Carboxypeptidase regulatory domain-like"/>
    <property type="match status" value="1"/>
</dbReference>
<keyword evidence="4 7" id="KW-0812">Transmembrane</keyword>
<evidence type="ECO:0000256" key="5">
    <source>
        <dbReference type="ARBA" id="ARBA00023136"/>
    </source>
</evidence>
<dbReference type="Pfam" id="PF07715">
    <property type="entry name" value="Plug"/>
    <property type="match status" value="1"/>
</dbReference>
<evidence type="ECO:0000256" key="8">
    <source>
        <dbReference type="SAM" id="SignalP"/>
    </source>
</evidence>
<keyword evidence="2 7" id="KW-0813">Transport</keyword>
<dbReference type="NCBIfam" id="TIGR04056">
    <property type="entry name" value="OMP_RagA_SusC"/>
    <property type="match status" value="1"/>
</dbReference>
<dbReference type="InterPro" id="IPR023996">
    <property type="entry name" value="TonB-dep_OMP_SusC/RagA"/>
</dbReference>
<dbReference type="InterPro" id="IPR039426">
    <property type="entry name" value="TonB-dep_rcpt-like"/>
</dbReference>
<dbReference type="NCBIfam" id="TIGR04057">
    <property type="entry name" value="SusC_RagA_signa"/>
    <property type="match status" value="1"/>
</dbReference>
<evidence type="ECO:0000256" key="3">
    <source>
        <dbReference type="ARBA" id="ARBA00022452"/>
    </source>
</evidence>
<keyword evidence="8" id="KW-0732">Signal</keyword>
<gene>
    <name evidence="10" type="ORF">IPZ78_14440</name>
</gene>
<accession>A0ABS7Z826</accession>
<dbReference type="Gene3D" id="2.170.130.10">
    <property type="entry name" value="TonB-dependent receptor, plug domain"/>
    <property type="match status" value="1"/>
</dbReference>
<dbReference type="SUPFAM" id="SSF56935">
    <property type="entry name" value="Porins"/>
    <property type="match status" value="1"/>
</dbReference>
<comment type="caution">
    <text evidence="10">The sequence shown here is derived from an EMBL/GenBank/DDBJ whole genome shotgun (WGS) entry which is preliminary data.</text>
</comment>